<dbReference type="SUPFAM" id="SSF47203">
    <property type="entry name" value="Acyl-CoA dehydrogenase C-terminal domain-like"/>
    <property type="match status" value="1"/>
</dbReference>
<dbReference type="InterPro" id="IPR009100">
    <property type="entry name" value="AcylCoA_DH/oxidase_NM_dom_sf"/>
</dbReference>
<keyword evidence="4 5" id="KW-0274">FAD</keyword>
<evidence type="ECO:0000313" key="10">
    <source>
        <dbReference type="Proteomes" id="UP000601990"/>
    </source>
</evidence>
<dbReference type="PANTHER" id="PTHR43884">
    <property type="entry name" value="ACYL-COA DEHYDROGENASE"/>
    <property type="match status" value="1"/>
</dbReference>
<dbReference type="SUPFAM" id="SSF56645">
    <property type="entry name" value="Acyl-CoA dehydrogenase NM domain-like"/>
    <property type="match status" value="1"/>
</dbReference>
<evidence type="ECO:0000259" key="6">
    <source>
        <dbReference type="Pfam" id="PF00441"/>
    </source>
</evidence>
<dbReference type="PIRSF" id="PIRSF016578">
    <property type="entry name" value="HsaA"/>
    <property type="match status" value="1"/>
</dbReference>
<dbReference type="EMBL" id="WTVH01000030">
    <property type="protein sequence ID" value="NMF94481.1"/>
    <property type="molecule type" value="Genomic_DNA"/>
</dbReference>
<accession>A0ABX1N5E5</accession>
<evidence type="ECO:0000256" key="5">
    <source>
        <dbReference type="RuleBase" id="RU362125"/>
    </source>
</evidence>
<dbReference type="InterPro" id="IPR009075">
    <property type="entry name" value="AcylCo_DH/oxidase_C"/>
</dbReference>
<proteinExistence type="inferred from homology"/>
<dbReference type="RefSeq" id="WP_169199704.1">
    <property type="nucleotide sequence ID" value="NZ_WTVH02000010.1"/>
</dbReference>
<keyword evidence="5" id="KW-0560">Oxidoreductase</keyword>
<organism evidence="9 10">
    <name type="scientific">Aromatoleum buckelii</name>
    <dbReference type="NCBI Taxonomy" id="200254"/>
    <lineage>
        <taxon>Bacteria</taxon>
        <taxon>Pseudomonadati</taxon>
        <taxon>Pseudomonadota</taxon>
        <taxon>Betaproteobacteria</taxon>
        <taxon>Rhodocyclales</taxon>
        <taxon>Rhodocyclaceae</taxon>
        <taxon>Aromatoleum</taxon>
    </lineage>
</organism>
<dbReference type="Pfam" id="PF00441">
    <property type="entry name" value="Acyl-CoA_dh_1"/>
    <property type="match status" value="1"/>
</dbReference>
<feature type="domain" description="Acyl-CoA dehydrogenase/oxidase N-terminal" evidence="8">
    <location>
        <begin position="6"/>
        <end position="117"/>
    </location>
</feature>
<dbReference type="Pfam" id="PF02770">
    <property type="entry name" value="Acyl-CoA_dh_M"/>
    <property type="match status" value="1"/>
</dbReference>
<feature type="domain" description="Acyl-CoA oxidase/dehydrogenase middle" evidence="7">
    <location>
        <begin position="122"/>
        <end position="214"/>
    </location>
</feature>
<dbReference type="InterPro" id="IPR037069">
    <property type="entry name" value="AcylCoA_DH/ox_N_sf"/>
</dbReference>
<sequence>MDFDLTDEQRAIQDTFARFSDERIAPQAAALDEAGAFPRALFRELAELGFFGMRYPESVGGSGLALSEFCLALSEVARGSMSLAGAVAMQSLMGTKFLHALGNADIVERLFKPALAGNKIGAICMTEPNAGSDLESIATTATKVDGGYLINGQKTWITSAPVADFFTVFARAGDEKKLTIFLVEKDFPGITIGREIHKMGVWALPTSEVAFDGCFVPDSHRLSKEEGDGEGHLKKTLAEIRIITGAMALGVARAALLAAVRYAGERKQFGKPINRFQAIQLKLADMATGLEAATALVHRAAWLCDMKRPHHKEAAMAKLFATETAASICDDAARVLASYGYAMEYPVQRYLRDVRFTLIGGGTSEILKLVIAKEVSS</sequence>
<comment type="caution">
    <text evidence="9">The sequence shown here is derived from an EMBL/GenBank/DDBJ whole genome shotgun (WGS) entry which is preliminary data.</text>
</comment>
<name>A0ABX1N5E5_9RHOO</name>
<dbReference type="Gene3D" id="1.20.140.10">
    <property type="entry name" value="Butyryl-CoA Dehydrogenase, subunit A, domain 3"/>
    <property type="match status" value="1"/>
</dbReference>
<feature type="domain" description="Acyl-CoA dehydrogenase/oxidase C-terminal" evidence="6">
    <location>
        <begin position="228"/>
        <end position="375"/>
    </location>
</feature>
<evidence type="ECO:0000256" key="2">
    <source>
        <dbReference type="ARBA" id="ARBA00009347"/>
    </source>
</evidence>
<dbReference type="InterPro" id="IPR036250">
    <property type="entry name" value="AcylCo_DH-like_C"/>
</dbReference>
<evidence type="ECO:0000259" key="8">
    <source>
        <dbReference type="Pfam" id="PF02771"/>
    </source>
</evidence>
<keyword evidence="10" id="KW-1185">Reference proteome</keyword>
<comment type="cofactor">
    <cofactor evidence="1 5">
        <name>FAD</name>
        <dbReference type="ChEBI" id="CHEBI:57692"/>
    </cofactor>
</comment>
<dbReference type="InterPro" id="IPR013786">
    <property type="entry name" value="AcylCoA_DH/ox_N"/>
</dbReference>
<protein>
    <submittedName>
        <fullName evidence="9">Acyl-CoA dehydrogenase</fullName>
    </submittedName>
</protein>
<evidence type="ECO:0000256" key="3">
    <source>
        <dbReference type="ARBA" id="ARBA00022630"/>
    </source>
</evidence>
<evidence type="ECO:0000256" key="1">
    <source>
        <dbReference type="ARBA" id="ARBA00001974"/>
    </source>
</evidence>
<comment type="similarity">
    <text evidence="2 5">Belongs to the acyl-CoA dehydrogenase family.</text>
</comment>
<evidence type="ECO:0000259" key="7">
    <source>
        <dbReference type="Pfam" id="PF02770"/>
    </source>
</evidence>
<dbReference type="InterPro" id="IPR006089">
    <property type="entry name" value="Acyl-CoA_DH_CS"/>
</dbReference>
<dbReference type="Gene3D" id="1.10.540.10">
    <property type="entry name" value="Acyl-CoA dehydrogenase/oxidase, N-terminal domain"/>
    <property type="match status" value="1"/>
</dbReference>
<evidence type="ECO:0000313" key="9">
    <source>
        <dbReference type="EMBL" id="NMF94481.1"/>
    </source>
</evidence>
<gene>
    <name evidence="9" type="ORF">GO608_14220</name>
</gene>
<dbReference type="PANTHER" id="PTHR43884:SF12">
    <property type="entry name" value="ISOVALERYL-COA DEHYDROGENASE, MITOCHONDRIAL-RELATED"/>
    <property type="match status" value="1"/>
</dbReference>
<dbReference type="Proteomes" id="UP000601990">
    <property type="component" value="Unassembled WGS sequence"/>
</dbReference>
<keyword evidence="3 5" id="KW-0285">Flavoprotein</keyword>
<dbReference type="InterPro" id="IPR006091">
    <property type="entry name" value="Acyl-CoA_Oxase/DH_mid-dom"/>
</dbReference>
<dbReference type="Gene3D" id="2.40.110.10">
    <property type="entry name" value="Butyryl-CoA Dehydrogenase, subunit A, domain 2"/>
    <property type="match status" value="1"/>
</dbReference>
<evidence type="ECO:0000256" key="4">
    <source>
        <dbReference type="ARBA" id="ARBA00022827"/>
    </source>
</evidence>
<dbReference type="PROSITE" id="PS00072">
    <property type="entry name" value="ACYL_COA_DH_1"/>
    <property type="match status" value="1"/>
</dbReference>
<dbReference type="Pfam" id="PF02771">
    <property type="entry name" value="Acyl-CoA_dh_N"/>
    <property type="match status" value="1"/>
</dbReference>
<reference evidence="9" key="1">
    <citation type="submission" date="2019-12" db="EMBL/GenBank/DDBJ databases">
        <title>Comparative genomics gives insights into the taxonomy of the Azoarcus-Aromatoleum group and reveals separate origins of nif in the plant-associated Azoarcus and non-plant-associated Aromatoleum sub-groups.</title>
        <authorList>
            <person name="Lafos M."/>
            <person name="Maluk M."/>
            <person name="Batista M."/>
            <person name="Junghare M."/>
            <person name="Carmona M."/>
            <person name="Faoro H."/>
            <person name="Cruz L.M."/>
            <person name="Battistoni F."/>
            <person name="De Souza E."/>
            <person name="Pedrosa F."/>
            <person name="Chen W.-M."/>
            <person name="Poole P.S."/>
            <person name="Dixon R.A."/>
            <person name="James E.K."/>
        </authorList>
    </citation>
    <scope>NUCLEOTIDE SEQUENCE</scope>
    <source>
        <strain evidence="9">U120</strain>
    </source>
</reference>
<dbReference type="InterPro" id="IPR046373">
    <property type="entry name" value="Acyl-CoA_Oxase/DH_mid-dom_sf"/>
</dbReference>